<evidence type="ECO:0000313" key="2">
    <source>
        <dbReference type="Proteomes" id="UP000186112"/>
    </source>
</evidence>
<dbReference type="Proteomes" id="UP000186112">
    <property type="component" value="Unassembled WGS sequence"/>
</dbReference>
<gene>
    <name evidence="1" type="ORF">TICRE_08020</name>
</gene>
<name>A0A1U7M743_TISCR</name>
<evidence type="ECO:0000313" key="1">
    <source>
        <dbReference type="EMBL" id="OLS03106.1"/>
    </source>
</evidence>
<proteinExistence type="predicted"/>
<comment type="caution">
    <text evidence="1">The sequence shown here is derived from an EMBL/GenBank/DDBJ whole genome shotgun (WGS) entry which is preliminary data.</text>
</comment>
<reference evidence="1 2" key="1">
    <citation type="submission" date="2016-02" db="EMBL/GenBank/DDBJ databases">
        <title>Genome sequence of Tissierella creatinophila DSM 6911.</title>
        <authorList>
            <person name="Poehlein A."/>
            <person name="Daniel R."/>
        </authorList>
    </citation>
    <scope>NUCLEOTIDE SEQUENCE [LARGE SCALE GENOMIC DNA]</scope>
    <source>
        <strain evidence="1 2">DSM 6911</strain>
    </source>
</reference>
<accession>A0A1U7M743</accession>
<dbReference type="RefSeq" id="WP_075725395.1">
    <property type="nucleotide sequence ID" value="NZ_LTDM01000011.1"/>
</dbReference>
<protein>
    <submittedName>
        <fullName evidence="1">Uncharacterized protein</fullName>
    </submittedName>
</protein>
<keyword evidence="2" id="KW-1185">Reference proteome</keyword>
<dbReference type="AlphaFoldDB" id="A0A1U7M743"/>
<organism evidence="1 2">
    <name type="scientific">Tissierella creatinophila DSM 6911</name>
    <dbReference type="NCBI Taxonomy" id="1123403"/>
    <lineage>
        <taxon>Bacteria</taxon>
        <taxon>Bacillati</taxon>
        <taxon>Bacillota</taxon>
        <taxon>Tissierellia</taxon>
        <taxon>Tissierellales</taxon>
        <taxon>Tissierellaceae</taxon>
        <taxon>Tissierella</taxon>
    </lineage>
</organism>
<sequence>MKRKTITTTLLTAMAFVPSLMDNTKKMSKDAMKASRKSSKMLMNKINGRTTSTMIATGIGGYLLAHAAPIRSLIRER</sequence>
<dbReference type="EMBL" id="LTDM01000011">
    <property type="protein sequence ID" value="OLS03106.1"/>
    <property type="molecule type" value="Genomic_DNA"/>
</dbReference>